<keyword evidence="16" id="KW-1185">Reference proteome</keyword>
<keyword evidence="10" id="KW-0333">Golgi apparatus</keyword>
<evidence type="ECO:0000256" key="3">
    <source>
        <dbReference type="ARBA" id="ARBA00022676"/>
    </source>
</evidence>
<keyword evidence="8" id="KW-0735">Signal-anchor</keyword>
<evidence type="ECO:0000313" key="16">
    <source>
        <dbReference type="Proteomes" id="UP001163336"/>
    </source>
</evidence>
<keyword evidence="6" id="KW-0479">Metal-binding</keyword>
<gene>
    <name evidence="15" type="ORF">MasN3_17080</name>
</gene>
<evidence type="ECO:0000256" key="4">
    <source>
        <dbReference type="ARBA" id="ARBA00022679"/>
    </source>
</evidence>
<sequence length="286" mass="32765">MKQVFLICAHKDVEQLNALVEALSDPDFTVYVHLDRKSALDPADLHRAARQVAPRIDVRWGGFSQVEATLVSLRQILREQPDFDKLVFLSAQDFPLLPNALLKRELVRLKEHELLETAPIRPGGWNVDFRYQFFYREGGGQLERLACGLANRVLRATGRRRRMPDGFAPHGGSSWWALSRGCVAEVLRLLDAHPRLTRFMRTVQCPDEMLFQTLVMHSRFADRVLSDNFRYVQWPEQGARNPKVLDAGDFERIRASHAHFCRKLDSQASAALLPQLVQWKESRAAA</sequence>
<comment type="subcellular location">
    <subcellularLocation>
        <location evidence="2">Endoplasmic reticulum membrane</location>
        <topology evidence="2">Single-pass type II membrane protein</topology>
    </subcellularLocation>
    <subcellularLocation>
        <location evidence="1">Golgi apparatus membrane</location>
        <topology evidence="1">Single-pass type II membrane protein</topology>
    </subcellularLocation>
</comment>
<dbReference type="InterPro" id="IPR003406">
    <property type="entry name" value="Glyco_trans_14"/>
</dbReference>
<keyword evidence="11" id="KW-0472">Membrane</keyword>
<keyword evidence="5" id="KW-0812">Transmembrane</keyword>
<protein>
    <recommendedName>
        <fullName evidence="14">Peptide O-xylosyltransferase</fullName>
    </recommendedName>
</protein>
<accession>A0ABM8C4T3</accession>
<evidence type="ECO:0000256" key="1">
    <source>
        <dbReference type="ARBA" id="ARBA00004323"/>
    </source>
</evidence>
<evidence type="ECO:0000256" key="6">
    <source>
        <dbReference type="ARBA" id="ARBA00022723"/>
    </source>
</evidence>
<keyword evidence="13" id="KW-0325">Glycoprotein</keyword>
<evidence type="ECO:0000256" key="2">
    <source>
        <dbReference type="ARBA" id="ARBA00004648"/>
    </source>
</evidence>
<evidence type="ECO:0000256" key="8">
    <source>
        <dbReference type="ARBA" id="ARBA00022968"/>
    </source>
</evidence>
<evidence type="ECO:0000256" key="11">
    <source>
        <dbReference type="ARBA" id="ARBA00023136"/>
    </source>
</evidence>
<dbReference type="EMBL" id="AP026966">
    <property type="protein sequence ID" value="BDT58214.1"/>
    <property type="molecule type" value="Genomic_DNA"/>
</dbReference>
<keyword evidence="7" id="KW-0256">Endoplasmic reticulum</keyword>
<keyword evidence="3" id="KW-0328">Glycosyltransferase</keyword>
<evidence type="ECO:0000256" key="7">
    <source>
        <dbReference type="ARBA" id="ARBA00022824"/>
    </source>
</evidence>
<evidence type="ECO:0000256" key="13">
    <source>
        <dbReference type="ARBA" id="ARBA00023180"/>
    </source>
</evidence>
<organism evidence="15 16">
    <name type="scientific">Massilia varians</name>
    <dbReference type="NCBI Taxonomy" id="457921"/>
    <lineage>
        <taxon>Bacteria</taxon>
        <taxon>Pseudomonadati</taxon>
        <taxon>Pseudomonadota</taxon>
        <taxon>Betaproteobacteria</taxon>
        <taxon>Burkholderiales</taxon>
        <taxon>Oxalobacteraceae</taxon>
        <taxon>Telluria group</taxon>
        <taxon>Massilia</taxon>
    </lineage>
</organism>
<keyword evidence="9" id="KW-1133">Transmembrane helix</keyword>
<evidence type="ECO:0000256" key="9">
    <source>
        <dbReference type="ARBA" id="ARBA00022989"/>
    </source>
</evidence>
<evidence type="ECO:0000256" key="12">
    <source>
        <dbReference type="ARBA" id="ARBA00023157"/>
    </source>
</evidence>
<evidence type="ECO:0000256" key="10">
    <source>
        <dbReference type="ARBA" id="ARBA00023034"/>
    </source>
</evidence>
<keyword evidence="12" id="KW-1015">Disulfide bond</keyword>
<dbReference type="PANTHER" id="PTHR46025:SF3">
    <property type="entry name" value="XYLOSYLTRANSFERASE OXT"/>
    <property type="match status" value="1"/>
</dbReference>
<evidence type="ECO:0000256" key="5">
    <source>
        <dbReference type="ARBA" id="ARBA00022692"/>
    </source>
</evidence>
<evidence type="ECO:0000313" key="15">
    <source>
        <dbReference type="EMBL" id="BDT58214.1"/>
    </source>
</evidence>
<keyword evidence="4 15" id="KW-0808">Transferase</keyword>
<dbReference type="Pfam" id="PF02485">
    <property type="entry name" value="Branch"/>
    <property type="match status" value="1"/>
</dbReference>
<dbReference type="RefSeq" id="WP_281913566.1">
    <property type="nucleotide sequence ID" value="NZ_AP026966.1"/>
</dbReference>
<dbReference type="Proteomes" id="UP001163336">
    <property type="component" value="Chromosome"/>
</dbReference>
<name>A0ABM8C4T3_9BURK</name>
<dbReference type="GO" id="GO:0016740">
    <property type="term" value="F:transferase activity"/>
    <property type="evidence" value="ECO:0007669"/>
    <property type="project" value="UniProtKB-KW"/>
</dbReference>
<reference evidence="15" key="1">
    <citation type="submission" date="2022-11" db="EMBL/GenBank/DDBJ databases">
        <title>Isolation and characterization of PLA-degrading bacterium Massilia sp. from Antarctic soil.</title>
        <authorList>
            <person name="Sato K."/>
            <person name="Gomez-Fuentes C."/>
            <person name="Ahmad S.A."/>
            <person name="Zulkharnain A."/>
        </authorList>
    </citation>
    <scope>NUCLEOTIDE SEQUENCE</scope>
    <source>
        <strain evidence="15">N-3</strain>
    </source>
</reference>
<evidence type="ECO:0000256" key="14">
    <source>
        <dbReference type="ARBA" id="ARBA00042865"/>
    </source>
</evidence>
<dbReference type="PANTHER" id="PTHR46025">
    <property type="entry name" value="XYLOSYLTRANSFERASE OXT"/>
    <property type="match status" value="1"/>
</dbReference>
<proteinExistence type="predicted"/>
<dbReference type="InterPro" id="IPR043538">
    <property type="entry name" value="XYLT"/>
</dbReference>